<dbReference type="PANTHER" id="PTHR23351">
    <property type="entry name" value="FOS TRANSCRIPTION FACTOR-RELATED"/>
    <property type="match status" value="1"/>
</dbReference>
<dbReference type="Proteomes" id="UP000218231">
    <property type="component" value="Unassembled WGS sequence"/>
</dbReference>
<dbReference type="PROSITE" id="PS00036">
    <property type="entry name" value="BZIP_BASIC"/>
    <property type="match status" value="1"/>
</dbReference>
<reference evidence="4 5" key="1">
    <citation type="journal article" date="2017" name="Curr. Biol.">
        <title>Genome architecture and evolution of a unichromosomal asexual nematode.</title>
        <authorList>
            <person name="Fradin H."/>
            <person name="Zegar C."/>
            <person name="Gutwein M."/>
            <person name="Lucas J."/>
            <person name="Kovtun M."/>
            <person name="Corcoran D."/>
            <person name="Baugh L.R."/>
            <person name="Kiontke K."/>
            <person name="Gunsalus K."/>
            <person name="Fitch D.H."/>
            <person name="Piano F."/>
        </authorList>
    </citation>
    <scope>NUCLEOTIDE SEQUENCE [LARGE SCALE GENOMIC DNA]</scope>
    <source>
        <strain evidence="4">PF1309</strain>
    </source>
</reference>
<organism evidence="4 5">
    <name type="scientific">Diploscapter pachys</name>
    <dbReference type="NCBI Taxonomy" id="2018661"/>
    <lineage>
        <taxon>Eukaryota</taxon>
        <taxon>Metazoa</taxon>
        <taxon>Ecdysozoa</taxon>
        <taxon>Nematoda</taxon>
        <taxon>Chromadorea</taxon>
        <taxon>Rhabditida</taxon>
        <taxon>Rhabditina</taxon>
        <taxon>Rhabditomorpha</taxon>
        <taxon>Rhabditoidea</taxon>
        <taxon>Rhabditidae</taxon>
        <taxon>Diploscapter</taxon>
    </lineage>
</organism>
<feature type="region of interest" description="Disordered" evidence="2">
    <location>
        <begin position="264"/>
        <end position="291"/>
    </location>
</feature>
<dbReference type="GO" id="GO:0005634">
    <property type="term" value="C:nucleus"/>
    <property type="evidence" value="ECO:0007669"/>
    <property type="project" value="TreeGrafter"/>
</dbReference>
<feature type="domain" description="BZIP" evidence="3">
    <location>
        <begin position="275"/>
        <end position="338"/>
    </location>
</feature>
<feature type="region of interest" description="Disordered" evidence="2">
    <location>
        <begin position="1"/>
        <end position="30"/>
    </location>
</feature>
<comment type="caution">
    <text evidence="4">The sequence shown here is derived from an EMBL/GenBank/DDBJ whole genome shotgun (WGS) entry which is preliminary data.</text>
</comment>
<dbReference type="SUPFAM" id="SSF57959">
    <property type="entry name" value="Leucine zipper domain"/>
    <property type="match status" value="1"/>
</dbReference>
<accession>A0A2A2KCD0</accession>
<sequence>MFANSEQSQGRRQTQGSVQQQVAEEQNDANTTTVVGYFDAGEDGHTSVIVRTDENAINAHQLASTHCTTPTVYSPYYNYTAANGYNFPFLIDGWGHLLQQPSPADSTSSVSVSGPLQSPIINNPTLSNFDTSRLNPLAQPFVNYTQCRPYLPNDFTPTPSMVAFDNPKKSGRRPREQSYAKASSVGRVSFFPSIILHSVSQLPDTRFLFSSSSNPLLPFAFLNSPSGKCERAAQIFGILARGRVQWNESEAKFDKISTLTESEQTDKIDMDDEDSDKKLKRRQRNKEAAARCRQRRLDLMTSLQEQVDKYREENNKKEEEIRLIKIKFERMQAFLLNHDCKMTADERNALPFVQFLTNVSNASLPQSSTANSVTSSASLERTRAKMPEFKPVASELSINASGKRIFPAPQLPPRTENQILEPDMKVPKIEVDVPLSQVTAPQVERPSHLFGLDGLTNGSSNIAITTPSRCLMNQSNTFTTGGDFGGQLFNNVGGGDFLNASTGLTPSGQPAMQFVSTPTPVQNQQSSDLRPL</sequence>
<evidence type="ECO:0000259" key="3">
    <source>
        <dbReference type="PROSITE" id="PS50217"/>
    </source>
</evidence>
<dbReference type="InterPro" id="IPR004827">
    <property type="entry name" value="bZIP"/>
</dbReference>
<keyword evidence="1" id="KW-0175">Coiled coil</keyword>
<dbReference type="EMBL" id="LIAE01008949">
    <property type="protein sequence ID" value="PAV71676.1"/>
    <property type="molecule type" value="Genomic_DNA"/>
</dbReference>
<protein>
    <recommendedName>
        <fullName evidence="3">BZIP domain-containing protein</fullName>
    </recommendedName>
</protein>
<evidence type="ECO:0000313" key="4">
    <source>
        <dbReference type="EMBL" id="PAV71676.1"/>
    </source>
</evidence>
<dbReference type="GO" id="GO:0000981">
    <property type="term" value="F:DNA-binding transcription factor activity, RNA polymerase II-specific"/>
    <property type="evidence" value="ECO:0007669"/>
    <property type="project" value="TreeGrafter"/>
</dbReference>
<dbReference type="Pfam" id="PF00170">
    <property type="entry name" value="bZIP_1"/>
    <property type="match status" value="1"/>
</dbReference>
<keyword evidence="5" id="KW-1185">Reference proteome</keyword>
<dbReference type="GO" id="GO:0000978">
    <property type="term" value="F:RNA polymerase II cis-regulatory region sequence-specific DNA binding"/>
    <property type="evidence" value="ECO:0007669"/>
    <property type="project" value="TreeGrafter"/>
</dbReference>
<dbReference type="SMART" id="SM00338">
    <property type="entry name" value="BRLZ"/>
    <property type="match status" value="1"/>
</dbReference>
<feature type="coiled-coil region" evidence="1">
    <location>
        <begin position="300"/>
        <end position="327"/>
    </location>
</feature>
<dbReference type="Gene3D" id="1.20.5.170">
    <property type="match status" value="1"/>
</dbReference>
<dbReference type="PROSITE" id="PS50217">
    <property type="entry name" value="BZIP"/>
    <property type="match status" value="1"/>
</dbReference>
<dbReference type="PANTHER" id="PTHR23351:SF57">
    <property type="entry name" value="TRANSCRIPTION FACTOR FOS-1"/>
    <property type="match status" value="1"/>
</dbReference>
<gene>
    <name evidence="4" type="ORF">WR25_27043</name>
</gene>
<evidence type="ECO:0000256" key="1">
    <source>
        <dbReference type="SAM" id="Coils"/>
    </source>
</evidence>
<name>A0A2A2KCD0_9BILA</name>
<dbReference type="STRING" id="2018661.A0A2A2KCD0"/>
<proteinExistence type="predicted"/>
<evidence type="ECO:0000313" key="5">
    <source>
        <dbReference type="Proteomes" id="UP000218231"/>
    </source>
</evidence>
<dbReference type="PRINTS" id="PR00042">
    <property type="entry name" value="LEUZIPPRFOS"/>
</dbReference>
<dbReference type="AlphaFoldDB" id="A0A2A2KCD0"/>
<dbReference type="CDD" id="cd14699">
    <property type="entry name" value="bZIP_Fos_like"/>
    <property type="match status" value="1"/>
</dbReference>
<evidence type="ECO:0000256" key="2">
    <source>
        <dbReference type="SAM" id="MobiDB-lite"/>
    </source>
</evidence>
<dbReference type="InterPro" id="IPR046347">
    <property type="entry name" value="bZIP_sf"/>
</dbReference>
<dbReference type="OrthoDB" id="2187714at2759"/>
<dbReference type="InterPro" id="IPR000837">
    <property type="entry name" value="AP-1"/>
</dbReference>